<dbReference type="OrthoDB" id="9790031at2"/>
<dbReference type="InterPro" id="IPR023214">
    <property type="entry name" value="HAD_sf"/>
</dbReference>
<dbReference type="EMBL" id="SRME01000004">
    <property type="protein sequence ID" value="TGG87610.1"/>
    <property type="molecule type" value="Genomic_DNA"/>
</dbReference>
<organism evidence="1 2">
    <name type="scientific">Geotoga petraea</name>
    <dbReference type="NCBI Taxonomy" id="28234"/>
    <lineage>
        <taxon>Bacteria</taxon>
        <taxon>Thermotogati</taxon>
        <taxon>Thermotogota</taxon>
        <taxon>Thermotogae</taxon>
        <taxon>Petrotogales</taxon>
        <taxon>Petrotogaceae</taxon>
        <taxon>Geotoga</taxon>
    </lineage>
</organism>
<comment type="caution">
    <text evidence="1">The sequence shown here is derived from an EMBL/GenBank/DDBJ whole genome shotgun (WGS) entry which is preliminary data.</text>
</comment>
<keyword evidence="1" id="KW-0378">Hydrolase</keyword>
<evidence type="ECO:0000313" key="2">
    <source>
        <dbReference type="Proteomes" id="UP000297288"/>
    </source>
</evidence>
<dbReference type="Gene3D" id="3.40.50.1000">
    <property type="entry name" value="HAD superfamily/HAD-like"/>
    <property type="match status" value="1"/>
</dbReference>
<evidence type="ECO:0000313" key="1">
    <source>
        <dbReference type="EMBL" id="TGG87610.1"/>
    </source>
</evidence>
<proteinExistence type="predicted"/>
<dbReference type="GO" id="GO:0005829">
    <property type="term" value="C:cytosol"/>
    <property type="evidence" value="ECO:0007669"/>
    <property type="project" value="TreeGrafter"/>
</dbReference>
<dbReference type="Pfam" id="PF08282">
    <property type="entry name" value="Hydrolase_3"/>
    <property type="match status" value="1"/>
</dbReference>
<dbReference type="PANTHER" id="PTHR10000">
    <property type="entry name" value="PHOSPHOSERINE PHOSPHATASE"/>
    <property type="match status" value="1"/>
</dbReference>
<dbReference type="CDD" id="cd07516">
    <property type="entry name" value="HAD_Pase"/>
    <property type="match status" value="1"/>
</dbReference>
<dbReference type="SFLD" id="SFLDG01144">
    <property type="entry name" value="C2.B.4:_PGP_Like"/>
    <property type="match status" value="1"/>
</dbReference>
<dbReference type="GO" id="GO:0000287">
    <property type="term" value="F:magnesium ion binding"/>
    <property type="evidence" value="ECO:0007669"/>
    <property type="project" value="TreeGrafter"/>
</dbReference>
<accession>A0A4Z0W2R8</accession>
<name>A0A4Z0W2R8_9BACT</name>
<dbReference type="Proteomes" id="UP000297288">
    <property type="component" value="Unassembled WGS sequence"/>
</dbReference>
<dbReference type="NCBIfam" id="TIGR00099">
    <property type="entry name" value="Cof-subfamily"/>
    <property type="match status" value="1"/>
</dbReference>
<dbReference type="Gene3D" id="3.30.1240.10">
    <property type="match status" value="1"/>
</dbReference>
<dbReference type="RefSeq" id="WP_135403035.1">
    <property type="nucleotide sequence ID" value="NZ_SRME01000004.1"/>
</dbReference>
<dbReference type="NCBIfam" id="TIGR01484">
    <property type="entry name" value="HAD-SF-IIB"/>
    <property type="match status" value="1"/>
</dbReference>
<dbReference type="InterPro" id="IPR036412">
    <property type="entry name" value="HAD-like_sf"/>
</dbReference>
<dbReference type="InterPro" id="IPR000150">
    <property type="entry name" value="Cof"/>
</dbReference>
<reference evidence="1 2" key="1">
    <citation type="submission" date="2019-04" db="EMBL/GenBank/DDBJ databases">
        <title>Draft genome sequence data and analysis of a Fermenting Bacterium, Geotoga petraea strain HO-Geo1, isolated from heavy-oil petroleum reservoir in Russia.</title>
        <authorList>
            <person name="Grouzdev D.S."/>
            <person name="Semenova E.M."/>
            <person name="Sokolova D.S."/>
            <person name="Tourova T.P."/>
            <person name="Poltaraus A.B."/>
            <person name="Nazina T.N."/>
        </authorList>
    </citation>
    <scope>NUCLEOTIDE SEQUENCE [LARGE SCALE GENOMIC DNA]</scope>
    <source>
        <strain evidence="1 2">HO-Geo1</strain>
    </source>
</reference>
<sequence>MNTFVFDLDGTLLNSNIEVSDKNKEALKNIIVNKNNLVLASGRMYSSMMHIIDNYIPFVENYAHIVSYNGSYVVDNQNQVLVEEGVNAQIAIDIVKYLRKINLHRQIYVKDELIVEEDNQEIKDYAKHASVKYEVVYDLIDYINKNKNLPLKILAVGDNSRLLKVQKELNTKFGNYLNIIMSFHSFLDIIPKNASKGIALEKLSKIYNLNLKKAHIFGDSENDIAMLEKTENSYAMGNAHEKVKNIAKYIVPSNDEEGVAYAVEKILNNGFYID</sequence>
<gene>
    <name evidence="1" type="ORF">E4650_07660</name>
</gene>
<protein>
    <submittedName>
        <fullName evidence="1">HAD family hydrolase</fullName>
    </submittedName>
</protein>
<dbReference type="SUPFAM" id="SSF56784">
    <property type="entry name" value="HAD-like"/>
    <property type="match status" value="1"/>
</dbReference>
<dbReference type="SFLD" id="SFLDS00003">
    <property type="entry name" value="Haloacid_Dehalogenase"/>
    <property type="match status" value="1"/>
</dbReference>
<dbReference type="SFLD" id="SFLDG01140">
    <property type="entry name" value="C2.B:_Phosphomannomutase_and_P"/>
    <property type="match status" value="1"/>
</dbReference>
<dbReference type="PANTHER" id="PTHR10000:SF8">
    <property type="entry name" value="HAD SUPERFAMILY HYDROLASE-LIKE, TYPE 3"/>
    <property type="match status" value="1"/>
</dbReference>
<dbReference type="GO" id="GO:0016791">
    <property type="term" value="F:phosphatase activity"/>
    <property type="evidence" value="ECO:0007669"/>
    <property type="project" value="UniProtKB-ARBA"/>
</dbReference>
<dbReference type="AlphaFoldDB" id="A0A4Z0W2R8"/>
<dbReference type="InterPro" id="IPR006379">
    <property type="entry name" value="HAD-SF_hydro_IIB"/>
</dbReference>